<dbReference type="Gene3D" id="3.40.50.1000">
    <property type="entry name" value="HAD superfamily/HAD-like"/>
    <property type="match status" value="1"/>
</dbReference>
<dbReference type="GO" id="GO:0008967">
    <property type="term" value="F:phosphoglycolate phosphatase activity"/>
    <property type="evidence" value="ECO:0007669"/>
    <property type="project" value="UniProtKB-EC"/>
</dbReference>
<evidence type="ECO:0000256" key="1">
    <source>
        <dbReference type="ARBA" id="ARBA00000830"/>
    </source>
</evidence>
<dbReference type="eggNOG" id="COG0637">
    <property type="taxonomic scope" value="Bacteria"/>
</dbReference>
<dbReference type="GO" id="GO:0006281">
    <property type="term" value="P:DNA repair"/>
    <property type="evidence" value="ECO:0007669"/>
    <property type="project" value="TreeGrafter"/>
</dbReference>
<dbReference type="EC" id="3.1.3.18" evidence="4"/>
<dbReference type="Proteomes" id="UP000009286">
    <property type="component" value="Chromosome"/>
</dbReference>
<dbReference type="RefSeq" id="WP_014102358.1">
    <property type="nucleotide sequence ID" value="NC_016026.1"/>
</dbReference>
<gene>
    <name evidence="5" type="ordered locus">MICA_801</name>
</gene>
<dbReference type="PANTHER" id="PTHR43434">
    <property type="entry name" value="PHOSPHOGLYCOLATE PHOSPHATASE"/>
    <property type="match status" value="1"/>
</dbReference>
<evidence type="ECO:0000313" key="5">
    <source>
        <dbReference type="EMBL" id="AEP09135.1"/>
    </source>
</evidence>
<evidence type="ECO:0000256" key="3">
    <source>
        <dbReference type="ARBA" id="ARBA00006171"/>
    </source>
</evidence>
<dbReference type="HOGENOM" id="CLU_1208673_0_0_5"/>
<reference evidence="5 6" key="1">
    <citation type="journal article" date="2011" name="BMC Genomics">
        <title>Genomic insights into an obligate epibiotic bacterial predator: Micavibrio aeruginosavorus ARL-13.</title>
        <authorList>
            <person name="Wang Z."/>
            <person name="Kadouri D."/>
            <person name="Wu M."/>
        </authorList>
    </citation>
    <scope>NUCLEOTIDE SEQUENCE [LARGE SCALE GENOMIC DNA]</scope>
    <source>
        <strain evidence="5 6">ARL-13</strain>
    </source>
</reference>
<proteinExistence type="inferred from homology"/>
<dbReference type="Pfam" id="PF13419">
    <property type="entry name" value="HAD_2"/>
    <property type="match status" value="1"/>
</dbReference>
<dbReference type="PANTHER" id="PTHR43434:SF1">
    <property type="entry name" value="PHOSPHOGLYCOLATE PHOSPHATASE"/>
    <property type="match status" value="1"/>
</dbReference>
<dbReference type="InterPro" id="IPR023214">
    <property type="entry name" value="HAD_sf"/>
</dbReference>
<dbReference type="OrthoDB" id="9793014at2"/>
<sequence>MTLQKPTIVLFDMDGTTVRHLNPALLGVLERMDDGAHKIAAFFSRVAKRKINAPPLVGFQDGKRKKLLVHRAIHKIRRKEVGEIVEPCPGIYDILNLLKTNKIPMGLISNGLGKGYGHDILKTFDLEQYYDVTVFREDIRRSKPYPDPILQAIELLPRKPDANDVIWYFGDRRKDVLAALAARDYLPCPILPFAYNLNAAMSILEHNIGVEHIIMAWPDLHVRLEQMFK</sequence>
<dbReference type="InterPro" id="IPR036412">
    <property type="entry name" value="HAD-like_sf"/>
</dbReference>
<organism evidence="5 6">
    <name type="scientific">Micavibrio aeruginosavorus (strain ARL-13)</name>
    <dbReference type="NCBI Taxonomy" id="856793"/>
    <lineage>
        <taxon>Bacteria</taxon>
        <taxon>Pseudomonadati</taxon>
        <taxon>Bdellovibrionota</taxon>
        <taxon>Bdellovibrionia</taxon>
        <taxon>Bdellovibrionales</taxon>
        <taxon>Pseudobdellovibrionaceae</taxon>
        <taxon>Micavibrio</taxon>
    </lineage>
</organism>
<dbReference type="SUPFAM" id="SSF56784">
    <property type="entry name" value="HAD-like"/>
    <property type="match status" value="1"/>
</dbReference>
<dbReference type="EMBL" id="CP002382">
    <property type="protein sequence ID" value="AEP09135.1"/>
    <property type="molecule type" value="Genomic_DNA"/>
</dbReference>
<keyword evidence="6" id="KW-1185">Reference proteome</keyword>
<dbReference type="Gene3D" id="1.10.150.730">
    <property type="match status" value="1"/>
</dbReference>
<accession>G2KR88</accession>
<dbReference type="SFLD" id="SFLDS00003">
    <property type="entry name" value="Haloacid_Dehalogenase"/>
    <property type="match status" value="1"/>
</dbReference>
<dbReference type="InterPro" id="IPR041492">
    <property type="entry name" value="HAD_2"/>
</dbReference>
<evidence type="ECO:0000256" key="4">
    <source>
        <dbReference type="ARBA" id="ARBA00013078"/>
    </source>
</evidence>
<keyword evidence="5" id="KW-0378">Hydrolase</keyword>
<dbReference type="GO" id="GO:0005829">
    <property type="term" value="C:cytosol"/>
    <property type="evidence" value="ECO:0007669"/>
    <property type="project" value="TreeGrafter"/>
</dbReference>
<dbReference type="AlphaFoldDB" id="G2KR88"/>
<evidence type="ECO:0000313" key="6">
    <source>
        <dbReference type="Proteomes" id="UP000009286"/>
    </source>
</evidence>
<dbReference type="InterPro" id="IPR050155">
    <property type="entry name" value="HAD-like_hydrolase_sf"/>
</dbReference>
<protein>
    <recommendedName>
        <fullName evidence="4">phosphoglycolate phosphatase</fullName>
        <ecNumber evidence="4">3.1.3.18</ecNumber>
    </recommendedName>
</protein>
<comment type="pathway">
    <text evidence="2">Organic acid metabolism; glycolate biosynthesis; glycolate from 2-phosphoglycolate: step 1/1.</text>
</comment>
<name>G2KR88_MICAA</name>
<evidence type="ECO:0000256" key="2">
    <source>
        <dbReference type="ARBA" id="ARBA00004818"/>
    </source>
</evidence>
<comment type="similarity">
    <text evidence="3">Belongs to the HAD-like hydrolase superfamily. CbbY/CbbZ/Gph/YieH family.</text>
</comment>
<dbReference type="SFLD" id="SFLDG01129">
    <property type="entry name" value="C1.5:_HAD__Beta-PGM__Phosphata"/>
    <property type="match status" value="1"/>
</dbReference>
<dbReference type="KEGG" id="mai:MICA_801"/>
<comment type="catalytic activity">
    <reaction evidence="1">
        <text>2-phosphoglycolate + H2O = glycolate + phosphate</text>
        <dbReference type="Rhea" id="RHEA:14369"/>
        <dbReference type="ChEBI" id="CHEBI:15377"/>
        <dbReference type="ChEBI" id="CHEBI:29805"/>
        <dbReference type="ChEBI" id="CHEBI:43474"/>
        <dbReference type="ChEBI" id="CHEBI:58033"/>
        <dbReference type="EC" id="3.1.3.18"/>
    </reaction>
</comment>
<dbReference type="STRING" id="856793.MICA_801"/>